<organism evidence="1 2">
    <name type="scientific">Candidatus Terraquivivens tikiterensis</name>
    <dbReference type="NCBI Taxonomy" id="1980982"/>
    <lineage>
        <taxon>Archaea</taxon>
        <taxon>Nitrososphaerota</taxon>
        <taxon>Candidatus Wolframiiraptoraceae</taxon>
        <taxon>Candidatus Terraquivivens</taxon>
    </lineage>
</organism>
<evidence type="ECO:0000313" key="1">
    <source>
        <dbReference type="EMBL" id="PUA32718.1"/>
    </source>
</evidence>
<dbReference type="AlphaFoldDB" id="A0A2R7Y5B3"/>
<dbReference type="Proteomes" id="UP000244066">
    <property type="component" value="Unassembled WGS sequence"/>
</dbReference>
<proteinExistence type="predicted"/>
<dbReference type="EMBL" id="NDWU01000007">
    <property type="protein sequence ID" value="PUA32718.1"/>
    <property type="molecule type" value="Genomic_DNA"/>
</dbReference>
<sequence>MSFNRRRVRLELFDENGDKVMLIFEGRLTKDKIIQLADFIELYGGAEVAQPQAVEGSKLVKVVRLIERYFPFSYFSSKEIQRLYEAEYREPISLSTASTYLSRLANRGMLERVGGGSQVRYRLIRPLHSEVGDIETEGPP</sequence>
<comment type="caution">
    <text evidence="1">The sequence shown here is derived from an EMBL/GenBank/DDBJ whole genome shotgun (WGS) entry which is preliminary data.</text>
</comment>
<reference evidence="1 2" key="1">
    <citation type="submission" date="2017-04" db="EMBL/GenBank/DDBJ databases">
        <title>Draft Aigarchaeota genome from a New Zealand hot spring.</title>
        <authorList>
            <person name="Reysenbach A.-L."/>
            <person name="Donaho J.A."/>
            <person name="Gerhart J."/>
            <person name="Kelley J.F."/>
            <person name="Kouba K."/>
            <person name="Podar M."/>
            <person name="Stott M."/>
        </authorList>
    </citation>
    <scope>NUCLEOTIDE SEQUENCE [LARGE SCALE GENOMIC DNA]</scope>
    <source>
        <strain evidence="1">NZ13_MG1</strain>
    </source>
</reference>
<name>A0A2R7Y5B3_9ARCH</name>
<accession>A0A2R7Y5B3</accession>
<gene>
    <name evidence="1" type="ORF">B9J98_03860</name>
</gene>
<evidence type="ECO:0000313" key="2">
    <source>
        <dbReference type="Proteomes" id="UP000244066"/>
    </source>
</evidence>
<protein>
    <submittedName>
        <fullName evidence="1">Uncharacterized protein</fullName>
    </submittedName>
</protein>